<dbReference type="GO" id="GO:0003700">
    <property type="term" value="F:DNA-binding transcription factor activity"/>
    <property type="evidence" value="ECO:0007669"/>
    <property type="project" value="InterPro"/>
</dbReference>
<dbReference type="EMBL" id="JAEKJA010000003">
    <property type="protein sequence ID" value="MBJ3775025.1"/>
    <property type="molecule type" value="Genomic_DNA"/>
</dbReference>
<dbReference type="InterPro" id="IPR000524">
    <property type="entry name" value="Tscrpt_reg_HTH_GntR"/>
</dbReference>
<dbReference type="CDD" id="cd07377">
    <property type="entry name" value="WHTH_GntR"/>
    <property type="match status" value="1"/>
</dbReference>
<dbReference type="Pfam" id="PF00392">
    <property type="entry name" value="GntR"/>
    <property type="match status" value="1"/>
</dbReference>
<dbReference type="SUPFAM" id="SSF46785">
    <property type="entry name" value="Winged helix' DNA-binding domain"/>
    <property type="match status" value="1"/>
</dbReference>
<feature type="domain" description="HTH gntR-type" evidence="4">
    <location>
        <begin position="1"/>
        <end position="52"/>
    </location>
</feature>
<dbReference type="SUPFAM" id="SSF48008">
    <property type="entry name" value="GntR ligand-binding domain-like"/>
    <property type="match status" value="1"/>
</dbReference>
<dbReference type="AlphaFoldDB" id="A0A934ILV2"/>
<dbReference type="GO" id="GO:0003677">
    <property type="term" value="F:DNA binding"/>
    <property type="evidence" value="ECO:0007669"/>
    <property type="project" value="UniProtKB-KW"/>
</dbReference>
<organism evidence="5 6">
    <name type="scientific">Acuticoccus mangrovi</name>
    <dbReference type="NCBI Taxonomy" id="2796142"/>
    <lineage>
        <taxon>Bacteria</taxon>
        <taxon>Pseudomonadati</taxon>
        <taxon>Pseudomonadota</taxon>
        <taxon>Alphaproteobacteria</taxon>
        <taxon>Hyphomicrobiales</taxon>
        <taxon>Amorphaceae</taxon>
        <taxon>Acuticoccus</taxon>
    </lineage>
</organism>
<accession>A0A934ILV2</accession>
<keyword evidence="3" id="KW-0804">Transcription</keyword>
<sequence>MGALRPGDRLEEPALAARFGVSRTPIREALLQLAGAGLIEIGPRRGASVAAIGPRRLVEMFDVMAELEAMCASLAARRASAEEIAAIREAHAACGAATRTSLDAYYYENEVFHERIRTASHHGFLIEQATALQKRLKPYRRLQLRVRGRMDASWAEHARVVDALAAGDAEAAAAAMRDHVVVQGARFTDLIVSMEAEAAP</sequence>
<name>A0A934ILV2_9HYPH</name>
<keyword evidence="2" id="KW-0238">DNA-binding</keyword>
<evidence type="ECO:0000256" key="2">
    <source>
        <dbReference type="ARBA" id="ARBA00023125"/>
    </source>
</evidence>
<evidence type="ECO:0000256" key="1">
    <source>
        <dbReference type="ARBA" id="ARBA00023015"/>
    </source>
</evidence>
<dbReference type="PANTHER" id="PTHR43537:SF49">
    <property type="entry name" value="TRANSCRIPTIONAL REGULATORY PROTEIN"/>
    <property type="match status" value="1"/>
</dbReference>
<dbReference type="SMART" id="SM00345">
    <property type="entry name" value="HTH_GNTR"/>
    <property type="match status" value="1"/>
</dbReference>
<evidence type="ECO:0000313" key="6">
    <source>
        <dbReference type="Proteomes" id="UP000609531"/>
    </source>
</evidence>
<comment type="caution">
    <text evidence="5">The sequence shown here is derived from an EMBL/GenBank/DDBJ whole genome shotgun (WGS) entry which is preliminary data.</text>
</comment>
<keyword evidence="6" id="KW-1185">Reference proteome</keyword>
<reference evidence="5" key="1">
    <citation type="submission" date="2020-12" db="EMBL/GenBank/DDBJ databases">
        <title>Bacterial taxonomy.</title>
        <authorList>
            <person name="Pan X."/>
        </authorList>
    </citation>
    <scope>NUCLEOTIDE SEQUENCE</scope>
    <source>
        <strain evidence="5">B2012</strain>
    </source>
</reference>
<dbReference type="Pfam" id="PF07729">
    <property type="entry name" value="FCD"/>
    <property type="match status" value="1"/>
</dbReference>
<dbReference type="InterPro" id="IPR008920">
    <property type="entry name" value="TF_FadR/GntR_C"/>
</dbReference>
<protein>
    <submittedName>
        <fullName evidence="5">GntR family transcriptional regulator</fullName>
    </submittedName>
</protein>
<dbReference type="Proteomes" id="UP000609531">
    <property type="component" value="Unassembled WGS sequence"/>
</dbReference>
<dbReference type="InterPro" id="IPR036388">
    <property type="entry name" value="WH-like_DNA-bd_sf"/>
</dbReference>
<evidence type="ECO:0000256" key="3">
    <source>
        <dbReference type="ARBA" id="ARBA00023163"/>
    </source>
</evidence>
<dbReference type="PRINTS" id="PR00035">
    <property type="entry name" value="HTHGNTR"/>
</dbReference>
<dbReference type="Gene3D" id="1.10.10.10">
    <property type="entry name" value="Winged helix-like DNA-binding domain superfamily/Winged helix DNA-binding domain"/>
    <property type="match status" value="1"/>
</dbReference>
<dbReference type="PANTHER" id="PTHR43537">
    <property type="entry name" value="TRANSCRIPTIONAL REGULATOR, GNTR FAMILY"/>
    <property type="match status" value="1"/>
</dbReference>
<dbReference type="InterPro" id="IPR011711">
    <property type="entry name" value="GntR_C"/>
</dbReference>
<gene>
    <name evidence="5" type="ORF">JCR33_04960</name>
</gene>
<dbReference type="PROSITE" id="PS50949">
    <property type="entry name" value="HTH_GNTR"/>
    <property type="match status" value="1"/>
</dbReference>
<evidence type="ECO:0000313" key="5">
    <source>
        <dbReference type="EMBL" id="MBJ3775025.1"/>
    </source>
</evidence>
<keyword evidence="1" id="KW-0805">Transcription regulation</keyword>
<dbReference type="SMART" id="SM00895">
    <property type="entry name" value="FCD"/>
    <property type="match status" value="1"/>
</dbReference>
<proteinExistence type="predicted"/>
<evidence type="ECO:0000259" key="4">
    <source>
        <dbReference type="PROSITE" id="PS50949"/>
    </source>
</evidence>
<dbReference type="InterPro" id="IPR036390">
    <property type="entry name" value="WH_DNA-bd_sf"/>
</dbReference>
<dbReference type="Gene3D" id="1.20.120.530">
    <property type="entry name" value="GntR ligand-binding domain-like"/>
    <property type="match status" value="1"/>
</dbReference>